<evidence type="ECO:0000313" key="1">
    <source>
        <dbReference type="Proteomes" id="UP000492821"/>
    </source>
</evidence>
<keyword evidence="1" id="KW-1185">Reference proteome</keyword>
<dbReference type="Proteomes" id="UP000492821">
    <property type="component" value="Unassembled WGS sequence"/>
</dbReference>
<sequence>MKPTSTIIPISLDSPVNIYKLFLARCQSMFTHHIRMWWPKDSSPIHGEGYIVKVAFMLHVVDGFEAQKAAGEEEHADRRE</sequence>
<reference evidence="1" key="1">
    <citation type="journal article" date="2013" name="Genetics">
        <title>The draft genome and transcriptome of Panagrellus redivivus are shaped by the harsh demands of a free-living lifestyle.</title>
        <authorList>
            <person name="Srinivasan J."/>
            <person name="Dillman A.R."/>
            <person name="Macchietto M.G."/>
            <person name="Heikkinen L."/>
            <person name="Lakso M."/>
            <person name="Fracchia K.M."/>
            <person name="Antoshechkin I."/>
            <person name="Mortazavi A."/>
            <person name="Wong G."/>
            <person name="Sternberg P.W."/>
        </authorList>
    </citation>
    <scope>NUCLEOTIDE SEQUENCE [LARGE SCALE GENOMIC DNA]</scope>
    <source>
        <strain evidence="1">MT8872</strain>
    </source>
</reference>
<organism evidence="1 2">
    <name type="scientific">Panagrellus redivivus</name>
    <name type="common">Microworm</name>
    <dbReference type="NCBI Taxonomy" id="6233"/>
    <lineage>
        <taxon>Eukaryota</taxon>
        <taxon>Metazoa</taxon>
        <taxon>Ecdysozoa</taxon>
        <taxon>Nematoda</taxon>
        <taxon>Chromadorea</taxon>
        <taxon>Rhabditida</taxon>
        <taxon>Tylenchina</taxon>
        <taxon>Panagrolaimomorpha</taxon>
        <taxon>Panagrolaimoidea</taxon>
        <taxon>Panagrolaimidae</taxon>
        <taxon>Panagrellus</taxon>
    </lineage>
</organism>
<proteinExistence type="predicted"/>
<accession>A0A7E4W6U7</accession>
<dbReference type="WBParaSite" id="Pan_g7790.t1">
    <property type="protein sequence ID" value="Pan_g7790.t1"/>
    <property type="gene ID" value="Pan_g7790"/>
</dbReference>
<name>A0A7E4W6U7_PANRE</name>
<reference evidence="2" key="2">
    <citation type="submission" date="2020-10" db="UniProtKB">
        <authorList>
            <consortium name="WormBaseParasite"/>
        </authorList>
    </citation>
    <scope>IDENTIFICATION</scope>
</reference>
<dbReference type="AlphaFoldDB" id="A0A7E4W6U7"/>
<protein>
    <submittedName>
        <fullName evidence="2">Tyrosine-protein phosphatase domain-containing protein</fullName>
    </submittedName>
</protein>
<evidence type="ECO:0000313" key="2">
    <source>
        <dbReference type="WBParaSite" id="Pan_g7790.t1"/>
    </source>
</evidence>